<feature type="transmembrane region" description="Helical" evidence="2">
    <location>
        <begin position="49"/>
        <end position="69"/>
    </location>
</feature>
<feature type="transmembrane region" description="Helical" evidence="2">
    <location>
        <begin position="269"/>
        <end position="289"/>
    </location>
</feature>
<sequence length="865" mass="91945">MAKTQKSRTSRRSNRPAPLEGNDVWRSRSRVRRAGPALREATWWEGLPGAARHGLCLAFLLLVAVGFFWPTTFGGRTLVGGDTVQWRATAEAMLQYEAATGDEANWAPNVFGGMPGTLIIGSPAVPGADSVARVLRRIGLWPVAHFLVLLGGMYALVFYLTRSSLAGVIGAVGYGLSTYLPVILTAGHNSKFVALAYAPWLLLAFGALVRRGPESSKMMSALLVLLFAIAASVNLRAGHVQITYYVVVVAAVWWIAEGVAAVRAGRGGAFAVSTGLLVVGSALGLALVADPYLAQWEYKAFTTRAASPGGGLGWAYAMSWSQGFGELLTLVIPNAYGGGGATYWGGKPFTAGPHYVGTVVALLALVGVAGVARRSVAAFGVATLLTVLFALGENFPALNRFAFEAIPLFNAFRVPETWLAATVLLLALLAGWGAYYLQRREATTEAEDRKRRIVLIVGAGLAVLVGGLWLAGGAGLAFERAGEAAQVQAAAAQQFGLSPGDPQVRAAADQYLSGVEAERAGLFAADAARSLLFLGLALGLVALLLWRRAASWAVLAGLALLVTVDLWGVGRRYFNEDNDALRRRSSVEAVIPETAADQFVVQQVEAAGGAGRFRVLPPNPTQNAVPSYFYESVGGYHGAKLTLIQDYFDRLLPDDETGLNPNALRLLSTRYVVAPGVPPGLDPVFQDPQTGLVVSEDSTALPRAFLADEVRVVPDEDVLVAAIRDPAFDPRETALLAAPPPGGAAAWSGAAPDSGAASVELQRFEPDEIVWRVRTDRPRLLVASEVYYPAGWTVTVGSEPAPILRTDFLLRGVPVPAGEHIVTMRYVPETKRTGRLISWIATLLTYGGVVVVGGLLWYRRGQEPV</sequence>
<name>A0ABU3BUK8_9BACT</name>
<feature type="transmembrane region" description="Helical" evidence="2">
    <location>
        <begin position="192"/>
        <end position="209"/>
    </location>
</feature>
<feature type="compositionally biased region" description="Basic residues" evidence="1">
    <location>
        <begin position="1"/>
        <end position="14"/>
    </location>
</feature>
<keyword evidence="2" id="KW-0472">Membrane</keyword>
<feature type="transmembrane region" description="Helical" evidence="2">
    <location>
        <begin position="527"/>
        <end position="545"/>
    </location>
</feature>
<feature type="transmembrane region" description="Helical" evidence="2">
    <location>
        <begin position="354"/>
        <end position="372"/>
    </location>
</feature>
<feature type="transmembrane region" description="Helical" evidence="2">
    <location>
        <begin position="552"/>
        <end position="570"/>
    </location>
</feature>
<comment type="caution">
    <text evidence="3">The sequence shown here is derived from an EMBL/GenBank/DDBJ whole genome shotgun (WGS) entry which is preliminary data.</text>
</comment>
<feature type="transmembrane region" description="Helical" evidence="2">
    <location>
        <begin position="243"/>
        <end position="262"/>
    </location>
</feature>
<dbReference type="RefSeq" id="WP_311665401.1">
    <property type="nucleotide sequence ID" value="NZ_JAVRHT010000044.1"/>
</dbReference>
<gene>
    <name evidence="3" type="ORF">RM540_14545</name>
</gene>
<proteinExistence type="predicted"/>
<keyword evidence="4" id="KW-1185">Reference proteome</keyword>
<organism evidence="3 4">
    <name type="scientific">Rubrivirga litoralis</name>
    <dbReference type="NCBI Taxonomy" id="3075598"/>
    <lineage>
        <taxon>Bacteria</taxon>
        <taxon>Pseudomonadati</taxon>
        <taxon>Rhodothermota</taxon>
        <taxon>Rhodothermia</taxon>
        <taxon>Rhodothermales</taxon>
        <taxon>Rubricoccaceae</taxon>
        <taxon>Rubrivirga</taxon>
    </lineage>
</organism>
<feature type="transmembrane region" description="Helical" evidence="2">
    <location>
        <begin position="221"/>
        <end position="237"/>
    </location>
</feature>
<feature type="transmembrane region" description="Helical" evidence="2">
    <location>
        <begin position="836"/>
        <end position="858"/>
    </location>
</feature>
<feature type="transmembrane region" description="Helical" evidence="2">
    <location>
        <begin position="165"/>
        <end position="186"/>
    </location>
</feature>
<evidence type="ECO:0008006" key="5">
    <source>
        <dbReference type="Google" id="ProtNLM"/>
    </source>
</evidence>
<protein>
    <recommendedName>
        <fullName evidence="5">Membrane protein YfhO</fullName>
    </recommendedName>
</protein>
<feature type="transmembrane region" description="Helical" evidence="2">
    <location>
        <begin position="138"/>
        <end position="158"/>
    </location>
</feature>
<keyword evidence="2" id="KW-1133">Transmembrane helix</keyword>
<accession>A0ABU3BUK8</accession>
<dbReference type="Proteomes" id="UP001267426">
    <property type="component" value="Unassembled WGS sequence"/>
</dbReference>
<reference evidence="3 4" key="1">
    <citation type="submission" date="2023-09" db="EMBL/GenBank/DDBJ databases">
        <authorList>
            <person name="Rey-Velasco X."/>
        </authorList>
    </citation>
    <scope>NUCLEOTIDE SEQUENCE [LARGE SCALE GENOMIC DNA]</scope>
    <source>
        <strain evidence="3 4">F394</strain>
    </source>
</reference>
<dbReference type="PANTHER" id="PTHR38454">
    <property type="entry name" value="INTEGRAL MEMBRANE PROTEIN-RELATED"/>
    <property type="match status" value="1"/>
</dbReference>
<dbReference type="InterPro" id="IPR018580">
    <property type="entry name" value="Uncharacterised_YfhO"/>
</dbReference>
<feature type="transmembrane region" description="Helical" evidence="2">
    <location>
        <begin position="418"/>
        <end position="437"/>
    </location>
</feature>
<dbReference type="EMBL" id="JAVRHT010000044">
    <property type="protein sequence ID" value="MDT0632974.1"/>
    <property type="molecule type" value="Genomic_DNA"/>
</dbReference>
<keyword evidence="2" id="KW-0812">Transmembrane</keyword>
<evidence type="ECO:0000256" key="2">
    <source>
        <dbReference type="SAM" id="Phobius"/>
    </source>
</evidence>
<evidence type="ECO:0000313" key="4">
    <source>
        <dbReference type="Proteomes" id="UP001267426"/>
    </source>
</evidence>
<dbReference type="PANTHER" id="PTHR38454:SF1">
    <property type="entry name" value="INTEGRAL MEMBRANE PROTEIN"/>
    <property type="match status" value="1"/>
</dbReference>
<feature type="transmembrane region" description="Helical" evidence="2">
    <location>
        <begin position="379"/>
        <end position="398"/>
    </location>
</feature>
<feature type="region of interest" description="Disordered" evidence="1">
    <location>
        <begin position="1"/>
        <end position="24"/>
    </location>
</feature>
<evidence type="ECO:0000313" key="3">
    <source>
        <dbReference type="EMBL" id="MDT0632974.1"/>
    </source>
</evidence>
<feature type="transmembrane region" description="Helical" evidence="2">
    <location>
        <begin position="453"/>
        <end position="471"/>
    </location>
</feature>
<evidence type="ECO:0000256" key="1">
    <source>
        <dbReference type="SAM" id="MobiDB-lite"/>
    </source>
</evidence>